<sequence length="460" mass="50964">MADILIIDDDTVLCSMLYEQISMAGHQAAQAHTLAAGSCLVEENGYDVILLDVQLPDGSGLEHIAGFKRSRSEPEVIIITGQGEADGAERAILSGAWSYIAKPHVIRELDLHLARALQYRRERQKITEIPVALKRSRIVGSSSAINRCLDQVARAASSDASVLITGPTGTGKELFAKAIHENSRRAESAFIIVDCAALPETLIESTLFGHVKGAFTNAERDHDGLVKHAHKGTLFLDEVGELPLSIQKTFLRVLQEHEYRPVGSSRSHYSDFRLVAATNRNLDALVADGRFRADLLFRLKAFTIDLPPLSTRTEDLRELTTHFMNDVCQRYGLESKGFSSDFLETLASYDWPGNVRELAQVMEQVFTNPQLGPTCFSIHLPEQFRIKQLRAGFEKRAATGAPRSSTLPPWRDFKDLSEVDYLHRLRAAAAGDIAKACRLSGLSRSRLYQMLSKHQLSITG</sequence>
<dbReference type="CDD" id="cd00156">
    <property type="entry name" value="REC"/>
    <property type="match status" value="1"/>
</dbReference>
<dbReference type="SUPFAM" id="SSF52540">
    <property type="entry name" value="P-loop containing nucleoside triphosphate hydrolases"/>
    <property type="match status" value="1"/>
</dbReference>
<keyword evidence="1" id="KW-0547">Nucleotide-binding</keyword>
<evidence type="ECO:0000259" key="3">
    <source>
        <dbReference type="SMART" id="SM00382"/>
    </source>
</evidence>
<dbReference type="PROSITE" id="PS00676">
    <property type="entry name" value="SIGMA54_INTERACT_2"/>
    <property type="match status" value="1"/>
</dbReference>
<protein>
    <submittedName>
        <fullName evidence="5">Fis family transcriptional regulator</fullName>
    </submittedName>
</protein>
<dbReference type="Gene3D" id="1.10.8.60">
    <property type="match status" value="1"/>
</dbReference>
<gene>
    <name evidence="5" type="ORF">DPPLL_33030</name>
</gene>
<dbReference type="PANTHER" id="PTHR32071">
    <property type="entry name" value="TRANSCRIPTIONAL REGULATORY PROTEIN"/>
    <property type="match status" value="1"/>
</dbReference>
<dbReference type="Proteomes" id="UP000830055">
    <property type="component" value="Chromosome"/>
</dbReference>
<reference evidence="5 6" key="1">
    <citation type="submission" date="2022-01" db="EMBL/GenBank/DDBJ databases">
        <title>Desulfofustis limnae sp. nov., a novel mesophilic sulfate-reducing bacterium isolated from marsh soil.</title>
        <authorList>
            <person name="Watanabe M."/>
            <person name="Takahashi A."/>
            <person name="Kojima H."/>
            <person name="Fukui M."/>
        </authorList>
    </citation>
    <scope>NUCLEOTIDE SEQUENCE [LARGE SCALE GENOMIC DNA]</scope>
    <source>
        <strain evidence="5 6">PPLL</strain>
    </source>
</reference>
<dbReference type="InterPro" id="IPR002078">
    <property type="entry name" value="Sigma_54_int"/>
</dbReference>
<dbReference type="InterPro" id="IPR001789">
    <property type="entry name" value="Sig_transdc_resp-reg_receiver"/>
</dbReference>
<dbReference type="Gene3D" id="3.40.50.2300">
    <property type="match status" value="1"/>
</dbReference>
<accession>A0ABN6M7T1</accession>
<evidence type="ECO:0000256" key="2">
    <source>
        <dbReference type="ARBA" id="ARBA00022840"/>
    </source>
</evidence>
<keyword evidence="2" id="KW-0067">ATP-binding</keyword>
<dbReference type="PANTHER" id="PTHR32071:SF113">
    <property type="entry name" value="ALGINATE BIOSYNTHESIS TRANSCRIPTIONAL REGULATORY PROTEIN ALGB"/>
    <property type="match status" value="1"/>
</dbReference>
<dbReference type="InterPro" id="IPR003593">
    <property type="entry name" value="AAA+_ATPase"/>
</dbReference>
<keyword evidence="6" id="KW-1185">Reference proteome</keyword>
<dbReference type="InterPro" id="IPR058031">
    <property type="entry name" value="AAA_lid_NorR"/>
</dbReference>
<dbReference type="InterPro" id="IPR025943">
    <property type="entry name" value="Sigma_54_int_dom_ATP-bd_2"/>
</dbReference>
<dbReference type="InterPro" id="IPR027417">
    <property type="entry name" value="P-loop_NTPase"/>
</dbReference>
<dbReference type="SUPFAM" id="SSF52172">
    <property type="entry name" value="CheY-like"/>
    <property type="match status" value="1"/>
</dbReference>
<evidence type="ECO:0000259" key="4">
    <source>
        <dbReference type="SMART" id="SM00448"/>
    </source>
</evidence>
<feature type="domain" description="Response regulatory" evidence="4">
    <location>
        <begin position="2"/>
        <end position="113"/>
    </location>
</feature>
<dbReference type="Pfam" id="PF00158">
    <property type="entry name" value="Sigma54_activat"/>
    <property type="match status" value="1"/>
</dbReference>
<dbReference type="InterPro" id="IPR011006">
    <property type="entry name" value="CheY-like_superfamily"/>
</dbReference>
<feature type="domain" description="AAA+ ATPase" evidence="3">
    <location>
        <begin position="158"/>
        <end position="301"/>
    </location>
</feature>
<dbReference type="RefSeq" id="WP_284152266.1">
    <property type="nucleotide sequence ID" value="NZ_AP025516.1"/>
</dbReference>
<evidence type="ECO:0000313" key="6">
    <source>
        <dbReference type="Proteomes" id="UP000830055"/>
    </source>
</evidence>
<evidence type="ECO:0000256" key="1">
    <source>
        <dbReference type="ARBA" id="ARBA00022741"/>
    </source>
</evidence>
<evidence type="ECO:0000313" key="5">
    <source>
        <dbReference type="EMBL" id="BDD88938.1"/>
    </source>
</evidence>
<dbReference type="Gene3D" id="3.40.50.300">
    <property type="entry name" value="P-loop containing nucleotide triphosphate hydrolases"/>
    <property type="match status" value="1"/>
</dbReference>
<dbReference type="EMBL" id="AP025516">
    <property type="protein sequence ID" value="BDD88938.1"/>
    <property type="molecule type" value="Genomic_DNA"/>
</dbReference>
<name>A0ABN6M7T1_9BACT</name>
<dbReference type="CDD" id="cd00009">
    <property type="entry name" value="AAA"/>
    <property type="match status" value="1"/>
</dbReference>
<dbReference type="Pfam" id="PF25601">
    <property type="entry name" value="AAA_lid_14"/>
    <property type="match status" value="1"/>
</dbReference>
<dbReference type="Pfam" id="PF00072">
    <property type="entry name" value="Response_reg"/>
    <property type="match status" value="1"/>
</dbReference>
<organism evidence="5 6">
    <name type="scientific">Desulfofustis limnaeus</name>
    <dbReference type="NCBI Taxonomy" id="2740163"/>
    <lineage>
        <taxon>Bacteria</taxon>
        <taxon>Pseudomonadati</taxon>
        <taxon>Thermodesulfobacteriota</taxon>
        <taxon>Desulfobulbia</taxon>
        <taxon>Desulfobulbales</taxon>
        <taxon>Desulfocapsaceae</taxon>
        <taxon>Desulfofustis</taxon>
    </lineage>
</organism>
<dbReference type="SMART" id="SM00382">
    <property type="entry name" value="AAA"/>
    <property type="match status" value="1"/>
</dbReference>
<proteinExistence type="predicted"/>
<dbReference type="SMART" id="SM00448">
    <property type="entry name" value="REC"/>
    <property type="match status" value="1"/>
</dbReference>